<evidence type="ECO:0000256" key="3">
    <source>
        <dbReference type="ARBA" id="ARBA00022737"/>
    </source>
</evidence>
<dbReference type="Pfam" id="PF13499">
    <property type="entry name" value="EF-hand_7"/>
    <property type="match status" value="1"/>
</dbReference>
<comment type="similarity">
    <text evidence="2">Belongs to the centrin family.</text>
</comment>
<comment type="subcellular location">
    <subcellularLocation>
        <location evidence="1">Cytoplasm</location>
        <location evidence="1">Cytoskeleton</location>
    </subcellularLocation>
</comment>
<keyword evidence="4" id="KW-0106">Calcium</keyword>
<keyword evidence="5" id="KW-0206">Cytoskeleton</keyword>
<dbReference type="SMART" id="SM00054">
    <property type="entry name" value="EFh"/>
    <property type="match status" value="3"/>
</dbReference>
<evidence type="ECO:0000256" key="1">
    <source>
        <dbReference type="ARBA" id="ARBA00004245"/>
    </source>
</evidence>
<dbReference type="InterPro" id="IPR002048">
    <property type="entry name" value="EF_hand_dom"/>
</dbReference>
<dbReference type="SUPFAM" id="SSF47473">
    <property type="entry name" value="EF-hand"/>
    <property type="match status" value="1"/>
</dbReference>
<keyword evidence="3" id="KW-0677">Repeat</keyword>
<dbReference type="Gene3D" id="1.10.238.10">
    <property type="entry name" value="EF-hand"/>
    <property type="match status" value="1"/>
</dbReference>
<feature type="domain" description="EF-hand" evidence="6">
    <location>
        <begin position="49"/>
        <end position="84"/>
    </location>
</feature>
<proteinExistence type="inferred from homology"/>
<dbReference type="CDD" id="cd00051">
    <property type="entry name" value="EFh"/>
    <property type="match status" value="1"/>
</dbReference>
<keyword evidence="8" id="KW-1185">Reference proteome</keyword>
<evidence type="ECO:0000256" key="2">
    <source>
        <dbReference type="ARBA" id="ARBA00005253"/>
    </source>
</evidence>
<organism evidence="7 8">
    <name type="scientific">Plasmopara halstedii</name>
    <name type="common">Downy mildew of sunflower</name>
    <dbReference type="NCBI Taxonomy" id="4781"/>
    <lineage>
        <taxon>Eukaryota</taxon>
        <taxon>Sar</taxon>
        <taxon>Stramenopiles</taxon>
        <taxon>Oomycota</taxon>
        <taxon>Peronosporomycetes</taxon>
        <taxon>Peronosporales</taxon>
        <taxon>Peronosporaceae</taxon>
        <taxon>Plasmopara</taxon>
    </lineage>
</organism>
<evidence type="ECO:0000313" key="8">
    <source>
        <dbReference type="Proteomes" id="UP000054928"/>
    </source>
</evidence>
<keyword evidence="5" id="KW-0963">Cytoplasm</keyword>
<dbReference type="AlphaFoldDB" id="A0A0P1AG25"/>
<dbReference type="OrthoDB" id="43634at2759"/>
<evidence type="ECO:0000256" key="5">
    <source>
        <dbReference type="ARBA" id="ARBA00023212"/>
    </source>
</evidence>
<evidence type="ECO:0000256" key="4">
    <source>
        <dbReference type="ARBA" id="ARBA00022837"/>
    </source>
</evidence>
<reference evidence="8" key="1">
    <citation type="submission" date="2014-09" db="EMBL/GenBank/DDBJ databases">
        <authorList>
            <person name="Sharma Rahul"/>
            <person name="Thines Marco"/>
        </authorList>
    </citation>
    <scope>NUCLEOTIDE SEQUENCE [LARGE SCALE GENOMIC DNA]</scope>
</reference>
<dbReference type="PROSITE" id="PS50222">
    <property type="entry name" value="EF_HAND_2"/>
    <property type="match status" value="1"/>
</dbReference>
<dbReference type="EMBL" id="CCYD01000435">
    <property type="protein sequence ID" value="CEG39701.1"/>
    <property type="molecule type" value="Genomic_DNA"/>
</dbReference>
<dbReference type="GO" id="GO:0005509">
    <property type="term" value="F:calcium ion binding"/>
    <property type="evidence" value="ECO:0007669"/>
    <property type="project" value="InterPro"/>
</dbReference>
<dbReference type="Proteomes" id="UP000054928">
    <property type="component" value="Unassembled WGS sequence"/>
</dbReference>
<dbReference type="STRING" id="4781.A0A0P1AG25"/>
<dbReference type="PANTHER" id="PTHR23048:SF59">
    <property type="entry name" value="EF-HAND SUPERFAMILY PROTEIN"/>
    <property type="match status" value="1"/>
</dbReference>
<protein>
    <submittedName>
        <fullName evidence="7">Caltractin</fullName>
    </submittedName>
</protein>
<dbReference type="GeneID" id="36404992"/>
<evidence type="ECO:0000313" key="7">
    <source>
        <dbReference type="EMBL" id="CEG39701.1"/>
    </source>
</evidence>
<dbReference type="InterPro" id="IPR011992">
    <property type="entry name" value="EF-hand-dom_pair"/>
</dbReference>
<sequence length="163" mass="18881">MVNFPSSLSVGTDDDAFIAAKCHVRFNFCMVSGWLRCKPKPVKKVLDYEDLQEVKEAFRLFNTDSRGTIDMRELKAALWALGIQVKKARINQMVIDIGKDESETIYYNEFIELMTGETLTDEEMHEMTDEADRDEDGLNNEEEFFSRYEKCSEHLLDDPSDDD</sequence>
<accession>A0A0P1AG25</accession>
<dbReference type="RefSeq" id="XP_024576070.1">
    <property type="nucleotide sequence ID" value="XM_024725277.1"/>
</dbReference>
<dbReference type="PANTHER" id="PTHR23048">
    <property type="entry name" value="MYOSIN LIGHT CHAIN 1, 3"/>
    <property type="match status" value="1"/>
</dbReference>
<dbReference type="GO" id="GO:0016460">
    <property type="term" value="C:myosin II complex"/>
    <property type="evidence" value="ECO:0007669"/>
    <property type="project" value="TreeGrafter"/>
</dbReference>
<name>A0A0P1AG25_PLAHL</name>
<dbReference type="InterPro" id="IPR050230">
    <property type="entry name" value="CALM/Myosin/TropC-like"/>
</dbReference>
<evidence type="ECO:0000259" key="6">
    <source>
        <dbReference type="PROSITE" id="PS50222"/>
    </source>
</evidence>